<reference evidence="1 2" key="1">
    <citation type="journal article" date="2023" name="Arcadia Sci">
        <title>De novo assembly of a long-read Amblyomma americanum tick genome.</title>
        <authorList>
            <person name="Chou S."/>
            <person name="Poskanzer K.E."/>
            <person name="Rollins M."/>
            <person name="Thuy-Boun P.S."/>
        </authorList>
    </citation>
    <scope>NUCLEOTIDE SEQUENCE [LARGE SCALE GENOMIC DNA]</scope>
    <source>
        <strain evidence="1">F_SG_1</strain>
        <tissue evidence="1">Salivary glands</tissue>
    </source>
</reference>
<gene>
    <name evidence="1" type="ORF">V5799_012865</name>
</gene>
<sequence length="78" mass="9123">MQHSSNHGKYIYCVQNLARAHRHHRLHATIHPKYFGTMLIIHHHAGRMFRHECRFFRLLSAGIVRVSLPGRLCVVGSR</sequence>
<proteinExistence type="predicted"/>
<protein>
    <submittedName>
        <fullName evidence="1">Uncharacterized protein</fullName>
    </submittedName>
</protein>
<accession>A0AAQ4E7M5</accession>
<name>A0AAQ4E7M5_AMBAM</name>
<dbReference type="EMBL" id="JARKHS020020718">
    <property type="protein sequence ID" value="KAK8770670.1"/>
    <property type="molecule type" value="Genomic_DNA"/>
</dbReference>
<evidence type="ECO:0000313" key="2">
    <source>
        <dbReference type="Proteomes" id="UP001321473"/>
    </source>
</evidence>
<dbReference type="AlphaFoldDB" id="A0AAQ4E7M5"/>
<comment type="caution">
    <text evidence="1">The sequence shown here is derived from an EMBL/GenBank/DDBJ whole genome shotgun (WGS) entry which is preliminary data.</text>
</comment>
<organism evidence="1 2">
    <name type="scientific">Amblyomma americanum</name>
    <name type="common">Lone star tick</name>
    <dbReference type="NCBI Taxonomy" id="6943"/>
    <lineage>
        <taxon>Eukaryota</taxon>
        <taxon>Metazoa</taxon>
        <taxon>Ecdysozoa</taxon>
        <taxon>Arthropoda</taxon>
        <taxon>Chelicerata</taxon>
        <taxon>Arachnida</taxon>
        <taxon>Acari</taxon>
        <taxon>Parasitiformes</taxon>
        <taxon>Ixodida</taxon>
        <taxon>Ixodoidea</taxon>
        <taxon>Ixodidae</taxon>
        <taxon>Amblyomminae</taxon>
        <taxon>Amblyomma</taxon>
    </lineage>
</organism>
<dbReference type="Proteomes" id="UP001321473">
    <property type="component" value="Unassembled WGS sequence"/>
</dbReference>
<keyword evidence="2" id="KW-1185">Reference proteome</keyword>
<evidence type="ECO:0000313" key="1">
    <source>
        <dbReference type="EMBL" id="KAK8770670.1"/>
    </source>
</evidence>